<evidence type="ECO:0000313" key="4">
    <source>
        <dbReference type="Proteomes" id="UP000248021"/>
    </source>
</evidence>
<proteinExistence type="predicted"/>
<dbReference type="Proteomes" id="UP000248021">
    <property type="component" value="Unassembled WGS sequence"/>
</dbReference>
<dbReference type="OrthoDB" id="9806425at2"/>
<feature type="transmembrane region" description="Helical" evidence="1">
    <location>
        <begin position="265"/>
        <end position="285"/>
    </location>
</feature>
<evidence type="ECO:0000259" key="2">
    <source>
        <dbReference type="Pfam" id="PF01970"/>
    </source>
</evidence>
<keyword evidence="4" id="KW-1185">Reference proteome</keyword>
<organism evidence="3 4">
    <name type="scientific">Chelatococcus asaccharovorans</name>
    <dbReference type="NCBI Taxonomy" id="28210"/>
    <lineage>
        <taxon>Bacteria</taxon>
        <taxon>Pseudomonadati</taxon>
        <taxon>Pseudomonadota</taxon>
        <taxon>Alphaproteobacteria</taxon>
        <taxon>Hyphomicrobiales</taxon>
        <taxon>Chelatococcaceae</taxon>
        <taxon>Chelatococcus</taxon>
    </lineage>
</organism>
<feature type="transmembrane region" description="Helical" evidence="1">
    <location>
        <begin position="202"/>
        <end position="223"/>
    </location>
</feature>
<feature type="transmembrane region" description="Helical" evidence="1">
    <location>
        <begin position="358"/>
        <end position="385"/>
    </location>
</feature>
<feature type="transmembrane region" description="Helical" evidence="1">
    <location>
        <begin position="172"/>
        <end position="190"/>
    </location>
</feature>
<keyword evidence="1" id="KW-0812">Transmembrane</keyword>
<dbReference type="AlphaFoldDB" id="A0A2V3UL04"/>
<keyword evidence="1" id="KW-1133">Transmembrane helix</keyword>
<dbReference type="RefSeq" id="WP_110374469.1">
    <property type="nucleotide sequence ID" value="NZ_JAHBRY010000001.1"/>
</dbReference>
<evidence type="ECO:0000256" key="1">
    <source>
        <dbReference type="SAM" id="Phobius"/>
    </source>
</evidence>
<feature type="transmembrane region" description="Helical" evidence="1">
    <location>
        <begin position="430"/>
        <end position="451"/>
    </location>
</feature>
<accession>A0A2V3UL04</accession>
<feature type="domain" description="DUF112" evidence="2">
    <location>
        <begin position="22"/>
        <end position="442"/>
    </location>
</feature>
<feature type="transmembrane region" description="Helical" evidence="1">
    <location>
        <begin position="392"/>
        <end position="410"/>
    </location>
</feature>
<sequence>MSGDLTSNILLGLQTALQPDNLWFCFLGVLLGTIIGVVPGIGALTAIAMLFPITLHLQPTSAIIMLAGIFYGSSYGGSTASILLNVPGDPNAAATCLDGYPMARQGRAGVALTLVAGGSFIGGSVGILLMMAFSPLLASLALKFGPPEYFALMTLGLLAAAIISEGSMVKGLAMVLLGIFLGTIGTDVYTGIERFTFGSPSLTDGISMVAVTMGLFGISEVYATATDRAENVARQSKITFRSMLPTWDDIRRAAPAALRGTGVGAILGILPGAGSTIAAFMSYSLEKRLSKDPSRFGRGAVEGVTAPEAANNAADQTAFIPTLTLGIPGKPTMAIIMGALMIHGIQPGPLMLTQKPDLFWGLVMSFWVGNLLLLVLNLPLIGIWIRLLTIPYKLLFPAILVFICLGVYSVNRNPFEVWTVLAFGGLGYVMRLYGFPIAALLLGFVLGPMVEENFRRTMIIARGSPAIFIERPLSAAILVLAVLAVGIAVFSGLKRRRAAFPVAE</sequence>
<dbReference type="Pfam" id="PF01970">
    <property type="entry name" value="TctA"/>
    <property type="match status" value="1"/>
</dbReference>
<protein>
    <submittedName>
        <fullName evidence="3">TctA family transporter</fullName>
    </submittedName>
</protein>
<reference evidence="3 4" key="1">
    <citation type="submission" date="2018-05" db="EMBL/GenBank/DDBJ databases">
        <title>Genomic Encyclopedia of Type Strains, Phase IV (KMG-IV): sequencing the most valuable type-strain genomes for metagenomic binning, comparative biology and taxonomic classification.</title>
        <authorList>
            <person name="Goeker M."/>
        </authorList>
    </citation>
    <scope>NUCLEOTIDE SEQUENCE [LARGE SCALE GENOMIC DNA]</scope>
    <source>
        <strain evidence="3 4">DSM 6462</strain>
    </source>
</reference>
<comment type="caution">
    <text evidence="3">The sequence shown here is derived from an EMBL/GenBank/DDBJ whole genome shotgun (WGS) entry which is preliminary data.</text>
</comment>
<dbReference type="InterPro" id="IPR002823">
    <property type="entry name" value="DUF112_TM"/>
</dbReference>
<evidence type="ECO:0000313" key="3">
    <source>
        <dbReference type="EMBL" id="PXW60122.1"/>
    </source>
</evidence>
<name>A0A2V3UL04_9HYPH</name>
<gene>
    <name evidence="3" type="ORF">C7450_104174</name>
</gene>
<feature type="transmembrane region" description="Helical" evidence="1">
    <location>
        <begin position="63"/>
        <end position="84"/>
    </location>
</feature>
<keyword evidence="1" id="KW-0472">Membrane</keyword>
<dbReference type="PANTHER" id="PTHR35342">
    <property type="entry name" value="TRICARBOXYLIC TRANSPORT PROTEIN"/>
    <property type="match status" value="1"/>
</dbReference>
<dbReference type="PANTHER" id="PTHR35342:SF5">
    <property type="entry name" value="TRICARBOXYLIC TRANSPORT PROTEIN"/>
    <property type="match status" value="1"/>
</dbReference>
<feature type="transmembrane region" description="Helical" evidence="1">
    <location>
        <begin position="472"/>
        <end position="493"/>
    </location>
</feature>
<feature type="transmembrane region" description="Helical" evidence="1">
    <location>
        <begin position="149"/>
        <end position="166"/>
    </location>
</feature>
<feature type="transmembrane region" description="Helical" evidence="1">
    <location>
        <begin position="110"/>
        <end position="137"/>
    </location>
</feature>
<dbReference type="EMBL" id="QJJK01000004">
    <property type="protein sequence ID" value="PXW60122.1"/>
    <property type="molecule type" value="Genomic_DNA"/>
</dbReference>
<feature type="transmembrane region" description="Helical" evidence="1">
    <location>
        <begin position="21"/>
        <end position="51"/>
    </location>
</feature>